<gene>
    <name evidence="2" type="ORF">HBF25_10890</name>
</gene>
<dbReference type="Proteomes" id="UP000490980">
    <property type="component" value="Unassembled WGS sequence"/>
</dbReference>
<organism evidence="2 3">
    <name type="scientific">Luteibacter anthropi</name>
    <dbReference type="NCBI Taxonomy" id="564369"/>
    <lineage>
        <taxon>Bacteria</taxon>
        <taxon>Pseudomonadati</taxon>
        <taxon>Pseudomonadota</taxon>
        <taxon>Gammaproteobacteria</taxon>
        <taxon>Lysobacterales</taxon>
        <taxon>Rhodanobacteraceae</taxon>
        <taxon>Luteibacter</taxon>
    </lineage>
</organism>
<evidence type="ECO:0000313" key="3">
    <source>
        <dbReference type="Proteomes" id="UP000490980"/>
    </source>
</evidence>
<proteinExistence type="predicted"/>
<feature type="chain" id="PRO_5030720314" evidence="1">
    <location>
        <begin position="21"/>
        <end position="154"/>
    </location>
</feature>
<evidence type="ECO:0000313" key="2">
    <source>
        <dbReference type="EMBL" id="NII06893.1"/>
    </source>
</evidence>
<reference evidence="2 3" key="1">
    <citation type="submission" date="2020-03" db="EMBL/GenBank/DDBJ databases">
        <authorList>
            <person name="Lai Q."/>
        </authorList>
    </citation>
    <scope>NUCLEOTIDE SEQUENCE [LARGE SCALE GENOMIC DNA]</scope>
    <source>
        <strain evidence="2 3">CCUG 25036</strain>
    </source>
</reference>
<keyword evidence="3" id="KW-1185">Reference proteome</keyword>
<dbReference type="AlphaFoldDB" id="A0A7X5UAX1"/>
<evidence type="ECO:0000256" key="1">
    <source>
        <dbReference type="SAM" id="SignalP"/>
    </source>
</evidence>
<protein>
    <submittedName>
        <fullName evidence="2">Uncharacterized protein</fullName>
    </submittedName>
</protein>
<accession>A0A7X5UAX1</accession>
<dbReference type="EMBL" id="JAARLZ010000005">
    <property type="protein sequence ID" value="NII06893.1"/>
    <property type="molecule type" value="Genomic_DNA"/>
</dbReference>
<feature type="signal peptide" evidence="1">
    <location>
        <begin position="1"/>
        <end position="20"/>
    </location>
</feature>
<keyword evidence="1" id="KW-0732">Signal</keyword>
<dbReference type="RefSeq" id="WP_166948279.1">
    <property type="nucleotide sequence ID" value="NZ_JAARLZ010000005.1"/>
</dbReference>
<comment type="caution">
    <text evidence="2">The sequence shown here is derived from an EMBL/GenBank/DDBJ whole genome shotgun (WGS) entry which is preliminary data.</text>
</comment>
<sequence>MTRILTAVFFCIGFVGVAPAKDASMTLDQLPVPEAFSPRAPLGPTDQAEAQEALVAAVAGKVKREGYVITDRRIFNCVGYDPATGPQWVVLHAEVGNAMVDTFEAKEFYDHLDAKGPHHLSIWRTSHGDVIAVAQSYETSEGKVLVGYFMLGKE</sequence>
<name>A0A7X5UAX1_9GAMM</name>